<gene>
    <name evidence="1" type="ORF">SAMN02745129_2529</name>
</gene>
<evidence type="ECO:0000313" key="2">
    <source>
        <dbReference type="Proteomes" id="UP000184268"/>
    </source>
</evidence>
<protein>
    <submittedName>
        <fullName evidence="1">HD domain-containing protein</fullName>
    </submittedName>
</protein>
<reference evidence="2" key="1">
    <citation type="submission" date="2016-11" db="EMBL/GenBank/DDBJ databases">
        <authorList>
            <person name="Varghese N."/>
            <person name="Submissions S."/>
        </authorList>
    </citation>
    <scope>NUCLEOTIDE SEQUENCE [LARGE SCALE GENOMIC DNA]</scope>
    <source>
        <strain evidence="2">DSM 16917</strain>
    </source>
</reference>
<dbReference type="PANTHER" id="PTHR46246:SF1">
    <property type="entry name" value="GUANOSINE-3',5'-BIS(DIPHOSPHATE) 3'-PYROPHOSPHOHYDROLASE MESH1"/>
    <property type="match status" value="1"/>
</dbReference>
<dbReference type="SUPFAM" id="SSF109604">
    <property type="entry name" value="HD-domain/PDEase-like"/>
    <property type="match status" value="1"/>
</dbReference>
<keyword evidence="2" id="KW-1185">Reference proteome</keyword>
<sequence length="218" mass="24170">MALSAEALYLDPVWLRVSLKLQSVGLTTAELCQIHAAREFAASLHRQVGQRYGTYPYSVHLAMVVEVLLDAGFVDAATLQAALLHDVLEDTQASEHLLAEMFYRPAVDAVVVVTDPPKGPDCPNRKAKVAIMNRRFAGLPEDEKALRALAVKLADRIVNQEFALANGEKRKALMYLNEHPAFVASVRRPSLQVLVSRLERGYQEALDTYRQVEVGLYG</sequence>
<dbReference type="EMBL" id="FQXG01000003">
    <property type="protein sequence ID" value="SHH61366.1"/>
    <property type="molecule type" value="Genomic_DNA"/>
</dbReference>
<dbReference type="Gene3D" id="1.10.3210.10">
    <property type="entry name" value="Hypothetical protein af1432"/>
    <property type="match status" value="1"/>
</dbReference>
<dbReference type="Pfam" id="PF13328">
    <property type="entry name" value="HD_4"/>
    <property type="match status" value="1"/>
</dbReference>
<dbReference type="AlphaFoldDB" id="A0A1M5UEV1"/>
<dbReference type="STRING" id="299255.SAMN02745129_2529"/>
<evidence type="ECO:0000313" key="1">
    <source>
        <dbReference type="EMBL" id="SHH61366.1"/>
    </source>
</evidence>
<dbReference type="GO" id="GO:0008893">
    <property type="term" value="F:guanosine-3',5'-bis(diphosphate) 3'-diphosphatase activity"/>
    <property type="evidence" value="ECO:0007669"/>
    <property type="project" value="TreeGrafter"/>
</dbReference>
<proteinExistence type="predicted"/>
<name>A0A1M5UEV1_9GAMM</name>
<accession>A0A1M5UEV1</accession>
<dbReference type="PANTHER" id="PTHR46246">
    <property type="entry name" value="GUANOSINE-3',5'-BIS(DIPHOSPHATE) 3'-PYROPHOSPHOHYDROLASE MESH1"/>
    <property type="match status" value="1"/>
</dbReference>
<dbReference type="InterPro" id="IPR052194">
    <property type="entry name" value="MESH1"/>
</dbReference>
<dbReference type="Proteomes" id="UP000184268">
    <property type="component" value="Unassembled WGS sequence"/>
</dbReference>
<organism evidence="1 2">
    <name type="scientific">Ferrimonas marina</name>
    <dbReference type="NCBI Taxonomy" id="299255"/>
    <lineage>
        <taxon>Bacteria</taxon>
        <taxon>Pseudomonadati</taxon>
        <taxon>Pseudomonadota</taxon>
        <taxon>Gammaproteobacteria</taxon>
        <taxon>Alteromonadales</taxon>
        <taxon>Ferrimonadaceae</taxon>
        <taxon>Ferrimonas</taxon>
    </lineage>
</organism>